<proteinExistence type="predicted"/>
<accession>A0A1F5G5H4</accession>
<dbReference type="Proteomes" id="UP000178577">
    <property type="component" value="Unassembled WGS sequence"/>
</dbReference>
<name>A0A1F5G5H4_9BACT</name>
<sequence length="154" mass="17115">MTKEIVGTNGNVITALTSSVKESLSHLRRTQLHIIVSSGHEDVPVSYTDLPSKWIVPTNCNRIILTRRTLSLVGRWNDGSVSWVDQSEKSDNGSAVNIGYDLDLHGLVPCTILAEDGRLFHNLGSKGRVPEDFKQTLTGYFTKLVEDYISMKEL</sequence>
<evidence type="ECO:0000313" key="2">
    <source>
        <dbReference type="Proteomes" id="UP000178577"/>
    </source>
</evidence>
<comment type="caution">
    <text evidence="1">The sequence shown here is derived from an EMBL/GenBank/DDBJ whole genome shotgun (WGS) entry which is preliminary data.</text>
</comment>
<reference evidence="1 2" key="1">
    <citation type="journal article" date="2016" name="Nat. Commun.">
        <title>Thousands of microbial genomes shed light on interconnected biogeochemical processes in an aquifer system.</title>
        <authorList>
            <person name="Anantharaman K."/>
            <person name="Brown C.T."/>
            <person name="Hug L.A."/>
            <person name="Sharon I."/>
            <person name="Castelle C.J."/>
            <person name="Probst A.J."/>
            <person name="Thomas B.C."/>
            <person name="Singh A."/>
            <person name="Wilkins M.J."/>
            <person name="Karaoz U."/>
            <person name="Brodie E.L."/>
            <person name="Williams K.H."/>
            <person name="Hubbard S.S."/>
            <person name="Banfield J.F."/>
        </authorList>
    </citation>
    <scope>NUCLEOTIDE SEQUENCE [LARGE SCALE GENOMIC DNA]</scope>
</reference>
<protein>
    <submittedName>
        <fullName evidence="1">Uncharacterized protein</fullName>
    </submittedName>
</protein>
<organism evidence="1 2">
    <name type="scientific">Candidatus Curtissbacteria bacterium RIFCSPHIGHO2_01_FULL_40_12</name>
    <dbReference type="NCBI Taxonomy" id="1797710"/>
    <lineage>
        <taxon>Bacteria</taxon>
        <taxon>Candidatus Curtissiibacteriota</taxon>
    </lineage>
</organism>
<dbReference type="AlphaFoldDB" id="A0A1F5G5H4"/>
<dbReference type="EMBL" id="MFAY01000066">
    <property type="protein sequence ID" value="OGD87097.1"/>
    <property type="molecule type" value="Genomic_DNA"/>
</dbReference>
<evidence type="ECO:0000313" key="1">
    <source>
        <dbReference type="EMBL" id="OGD87097.1"/>
    </source>
</evidence>
<gene>
    <name evidence="1" type="ORF">A2693_04080</name>
</gene>